<dbReference type="PANTHER" id="PTHR33744">
    <property type="entry name" value="CARBOHYDRATE DIACID REGULATOR"/>
    <property type="match status" value="1"/>
</dbReference>
<dbReference type="HOGENOM" id="CLU_017436_2_1_9"/>
<dbReference type="RefSeq" id="WP_013916200.1">
    <property type="nucleotide sequence ID" value="NC_015690.1"/>
</dbReference>
<protein>
    <submittedName>
        <fullName evidence="4">Transcriptional regulator, CdaR</fullName>
    </submittedName>
</protein>
<reference evidence="4 5" key="2">
    <citation type="journal article" date="2013" name="Genome Announc.">
        <title>Genome Sequence of Growth-Improving Paenibacillus mucilaginosus Strain KNP414.</title>
        <authorList>
            <person name="Lu J.J."/>
            <person name="Wang J.F."/>
            <person name="Hu X.F."/>
        </authorList>
    </citation>
    <scope>NUCLEOTIDE SEQUENCE [LARGE SCALE GENOMIC DNA]</scope>
    <source>
        <strain evidence="4 5">KNP414</strain>
    </source>
</reference>
<dbReference type="Pfam" id="PF07905">
    <property type="entry name" value="PucR"/>
    <property type="match status" value="1"/>
</dbReference>
<dbReference type="PATRIC" id="fig|1036673.3.peg.2238"/>
<dbReference type="Gene3D" id="1.10.10.2840">
    <property type="entry name" value="PucR C-terminal helix-turn-helix domain"/>
    <property type="match status" value="1"/>
</dbReference>
<dbReference type="InterPro" id="IPR051448">
    <property type="entry name" value="CdaR-like_regulators"/>
</dbReference>
<sequence>MASTLLQLTIREILRRPLFRKAEALASDQALDRVVRWAHILEVSEVGRLLNGGELVLSTGVGWQESEETSLLFLKGLIDSGASGLCIELGRYTKHPLQGMKELALQAHFPLIFFHEEVRYIDITQDLHSVFINRHHRMVSELESLSARLNQSLLAGRGILPLLQLLQITTGASVAFLPIGAEPSFVPPLGRAEEARFTAEWSQGARSRPPEAPPHRTHRPILALDQHFGDLILSSPEELSDYALLALDRTATAVAQEMMRTRYMEEKRRHREDRWLADWLDGKHTEKEVLTGLSTLCAAGRIRSATVCLFDPEPALAAARDFESVLIQKHIVARSIFGGEGFTVLPGWVDRQAVYVLADGMPPGRTPAAERILRCLHLLRKTEPGTGLFHSRAGIGREVTDLTRLRESYETARETAVIQRDTGPLPRPMYSELHVERILALLKGTGQLPALIEDYIGPLIRYDAERSAQLLKTLKVYLAASGSKQETAAALFIVRQTLYHRLEKIATLIGNDFDQPRKRLALELALYAYEYGHGSMK</sequence>
<feature type="domain" description="PucR C-terminal helix-turn-helix" evidence="3">
    <location>
        <begin position="470"/>
        <end position="527"/>
    </location>
</feature>
<feature type="domain" description="Purine catabolism PurC-like" evidence="2">
    <location>
        <begin position="12"/>
        <end position="129"/>
    </location>
</feature>
<dbReference type="InterPro" id="IPR025736">
    <property type="entry name" value="PucR_C-HTH_dom"/>
</dbReference>
<dbReference type="EMBL" id="CP002869">
    <property type="protein sequence ID" value="AEI41039.1"/>
    <property type="molecule type" value="Genomic_DNA"/>
</dbReference>
<feature type="region of interest" description="Disordered" evidence="1">
    <location>
        <begin position="197"/>
        <end position="217"/>
    </location>
</feature>
<proteinExistence type="predicted"/>
<evidence type="ECO:0000256" key="1">
    <source>
        <dbReference type="SAM" id="MobiDB-lite"/>
    </source>
</evidence>
<dbReference type="InterPro" id="IPR012914">
    <property type="entry name" value="PucR_dom"/>
</dbReference>
<name>F8F854_PAEMK</name>
<accession>F8F854</accession>
<dbReference type="AlphaFoldDB" id="F8F854"/>
<evidence type="ECO:0000313" key="4">
    <source>
        <dbReference type="EMBL" id="AEI41039.1"/>
    </source>
</evidence>
<dbReference type="PANTHER" id="PTHR33744:SF7">
    <property type="entry name" value="PUCR FAMILY TRANSCRIPTIONAL REGULATOR"/>
    <property type="match status" value="1"/>
</dbReference>
<evidence type="ECO:0000313" key="5">
    <source>
        <dbReference type="Proteomes" id="UP000006620"/>
    </source>
</evidence>
<evidence type="ECO:0000259" key="3">
    <source>
        <dbReference type="Pfam" id="PF13556"/>
    </source>
</evidence>
<dbReference type="Pfam" id="PF13556">
    <property type="entry name" value="HTH_30"/>
    <property type="match status" value="1"/>
</dbReference>
<dbReference type="Proteomes" id="UP000006620">
    <property type="component" value="Chromosome"/>
</dbReference>
<dbReference type="InterPro" id="IPR042070">
    <property type="entry name" value="PucR_C-HTH_sf"/>
</dbReference>
<gene>
    <name evidence="4" type="ordered locus">KNP414_02478</name>
</gene>
<dbReference type="KEGG" id="pms:KNP414_02478"/>
<organism evidence="4 5">
    <name type="scientific">Paenibacillus mucilaginosus (strain KNP414)</name>
    <dbReference type="NCBI Taxonomy" id="1036673"/>
    <lineage>
        <taxon>Bacteria</taxon>
        <taxon>Bacillati</taxon>
        <taxon>Bacillota</taxon>
        <taxon>Bacilli</taxon>
        <taxon>Bacillales</taxon>
        <taxon>Paenibacillaceae</taxon>
        <taxon>Paenibacillus</taxon>
    </lineage>
</organism>
<evidence type="ECO:0000259" key="2">
    <source>
        <dbReference type="Pfam" id="PF07905"/>
    </source>
</evidence>
<reference evidence="5" key="1">
    <citation type="submission" date="2011-06" db="EMBL/GenBank/DDBJ databases">
        <title>Complete genome sequence of Paenibacillus mucilaginosus KNP414.</title>
        <authorList>
            <person name="Wang J."/>
            <person name="Hu S."/>
            <person name="Hu X."/>
            <person name="Zhang B."/>
            <person name="Dong D."/>
            <person name="Zhang S."/>
            <person name="Zhao K."/>
            <person name="Wu D."/>
        </authorList>
    </citation>
    <scope>NUCLEOTIDE SEQUENCE [LARGE SCALE GENOMIC DNA]</scope>
    <source>
        <strain evidence="5">KNP414</strain>
    </source>
</reference>